<dbReference type="FunFam" id="3.40.50.300:FF:000398">
    <property type="entry name" value="Type IV pilus assembly ATPase PilB"/>
    <property type="match status" value="1"/>
</dbReference>
<reference evidence="7" key="2">
    <citation type="submission" date="2006-05" db="EMBL/GenBank/DDBJ databases">
        <title>Sequencing of the draft genome and assembly of Desulfuromonas acetoxidans DSM 684.</title>
        <authorList>
            <consortium name="US DOE Joint Genome Institute (JGI-PGF)"/>
            <person name="Copeland A."/>
            <person name="Lucas S."/>
            <person name="Lapidus A."/>
            <person name="Barry K."/>
            <person name="Detter J.C."/>
            <person name="Glavina del Rio T."/>
            <person name="Hammon N."/>
            <person name="Israni S."/>
            <person name="Dalin E."/>
            <person name="Tice H."/>
            <person name="Bruce D."/>
            <person name="Pitluck S."/>
            <person name="Richardson P."/>
        </authorList>
    </citation>
    <scope>NUCLEOTIDE SEQUENCE [LARGE SCALE GENOMIC DNA]</scope>
    <source>
        <strain evidence="7">DSM 684</strain>
    </source>
</reference>
<reference evidence="7" key="1">
    <citation type="submission" date="2006-05" db="EMBL/GenBank/DDBJ databases">
        <title>Annotation of the draft genome assembly of Desulfuromonas acetoxidans DSM 684.</title>
        <authorList>
            <consortium name="US DOE Joint Genome Institute (JGI-ORNL)"/>
            <person name="Larimer F."/>
            <person name="Land M."/>
            <person name="Hauser L."/>
        </authorList>
    </citation>
    <scope>NUCLEOTIDE SEQUENCE [LARGE SCALE GENOMIC DNA]</scope>
    <source>
        <strain evidence="7">DSM 684</strain>
    </source>
</reference>
<organism evidence="7 8">
    <name type="scientific">Desulfuromonas acetoxidans (strain DSM 684 / 11070)</name>
    <dbReference type="NCBI Taxonomy" id="281689"/>
    <lineage>
        <taxon>Bacteria</taxon>
        <taxon>Pseudomonadati</taxon>
        <taxon>Thermodesulfobacteriota</taxon>
        <taxon>Desulfuromonadia</taxon>
        <taxon>Desulfuromonadales</taxon>
        <taxon>Desulfuromonadaceae</taxon>
        <taxon>Desulfuromonas</taxon>
    </lineage>
</organism>
<protein>
    <submittedName>
        <fullName evidence="7">Type II secretion system protein E</fullName>
    </submittedName>
</protein>
<dbReference type="Gene3D" id="3.30.450.90">
    <property type="match status" value="1"/>
</dbReference>
<gene>
    <name evidence="7" type="ORF">Dace_2024</name>
</gene>
<dbReference type="PROSITE" id="PS00662">
    <property type="entry name" value="T2SP_E"/>
    <property type="match status" value="1"/>
</dbReference>
<dbReference type="InterPro" id="IPR001482">
    <property type="entry name" value="T2SS/T4SS_dom"/>
</dbReference>
<dbReference type="PANTHER" id="PTHR30258:SF1">
    <property type="entry name" value="PROTEIN TRANSPORT PROTEIN HOFB HOMOLOG"/>
    <property type="match status" value="1"/>
</dbReference>
<evidence type="ECO:0000256" key="5">
    <source>
        <dbReference type="ARBA" id="ARBA00022840"/>
    </source>
</evidence>
<proteinExistence type="inferred from homology"/>
<accession>Q1K2V9</accession>
<dbReference type="GO" id="GO:0005737">
    <property type="term" value="C:cytoplasm"/>
    <property type="evidence" value="ECO:0007669"/>
    <property type="project" value="UniProtKB-SubCell"/>
</dbReference>
<dbReference type="FunFam" id="3.30.300.160:FF:000002">
    <property type="entry name" value="Type II secretion system protein E"/>
    <property type="match status" value="1"/>
</dbReference>
<comment type="similarity">
    <text evidence="2">Belongs to the GSP E family.</text>
</comment>
<keyword evidence="3" id="KW-0963">Cytoplasm</keyword>
<dbReference type="InterPro" id="IPR007831">
    <property type="entry name" value="T2SS_GspE_N"/>
</dbReference>
<keyword evidence="5" id="KW-0067">ATP-binding</keyword>
<evidence type="ECO:0000259" key="6">
    <source>
        <dbReference type="PROSITE" id="PS00662"/>
    </source>
</evidence>
<dbReference type="RefSeq" id="WP_005998207.1">
    <property type="nucleotide sequence ID" value="NZ_AAEW02000003.1"/>
</dbReference>
<dbReference type="SUPFAM" id="SSF160246">
    <property type="entry name" value="EspE N-terminal domain-like"/>
    <property type="match status" value="1"/>
</dbReference>
<evidence type="ECO:0000256" key="4">
    <source>
        <dbReference type="ARBA" id="ARBA00022741"/>
    </source>
</evidence>
<keyword evidence="8" id="KW-1185">Reference proteome</keyword>
<feature type="domain" description="Bacterial type II secretion system protein E" evidence="6">
    <location>
        <begin position="382"/>
        <end position="396"/>
    </location>
</feature>
<dbReference type="GO" id="GO:0005886">
    <property type="term" value="C:plasma membrane"/>
    <property type="evidence" value="ECO:0007669"/>
    <property type="project" value="TreeGrafter"/>
</dbReference>
<dbReference type="Pfam" id="PF05157">
    <property type="entry name" value="MshEN"/>
    <property type="match status" value="1"/>
</dbReference>
<dbReference type="FunFam" id="3.30.450.90:FF:000001">
    <property type="entry name" value="Type II secretion system ATPase GspE"/>
    <property type="match status" value="1"/>
</dbReference>
<dbReference type="InterPro" id="IPR027417">
    <property type="entry name" value="P-loop_NTPase"/>
</dbReference>
<name>Q1K2V9_DESA6</name>
<keyword evidence="4" id="KW-0547">Nucleotide-binding</keyword>
<dbReference type="SUPFAM" id="SSF52540">
    <property type="entry name" value="P-loop containing nucleoside triphosphate hydrolases"/>
    <property type="match status" value="1"/>
</dbReference>
<comment type="subcellular location">
    <subcellularLocation>
        <location evidence="1">Cytoplasm</location>
    </subcellularLocation>
</comment>
<evidence type="ECO:0000256" key="1">
    <source>
        <dbReference type="ARBA" id="ARBA00004496"/>
    </source>
</evidence>
<dbReference type="CDD" id="cd01129">
    <property type="entry name" value="PulE-GspE-like"/>
    <property type="match status" value="1"/>
</dbReference>
<evidence type="ECO:0000313" key="8">
    <source>
        <dbReference type="Proteomes" id="UP000005695"/>
    </source>
</evidence>
<evidence type="ECO:0000256" key="3">
    <source>
        <dbReference type="ARBA" id="ARBA00022490"/>
    </source>
</evidence>
<dbReference type="GO" id="GO:0009297">
    <property type="term" value="P:pilus assembly"/>
    <property type="evidence" value="ECO:0007669"/>
    <property type="project" value="InterPro"/>
</dbReference>
<dbReference type="Proteomes" id="UP000005695">
    <property type="component" value="Unassembled WGS sequence"/>
</dbReference>
<dbReference type="Pfam" id="PF00437">
    <property type="entry name" value="T2SSE"/>
    <property type="match status" value="1"/>
</dbReference>
<evidence type="ECO:0000313" key="7">
    <source>
        <dbReference type="EMBL" id="EAT16772.1"/>
    </source>
</evidence>
<dbReference type="PANTHER" id="PTHR30258">
    <property type="entry name" value="TYPE II SECRETION SYSTEM PROTEIN GSPE-RELATED"/>
    <property type="match status" value="1"/>
</dbReference>
<dbReference type="NCBIfam" id="TIGR02538">
    <property type="entry name" value="type_IV_pilB"/>
    <property type="match status" value="1"/>
</dbReference>
<dbReference type="Gene3D" id="3.40.50.300">
    <property type="entry name" value="P-loop containing nucleotide triphosphate hydrolases"/>
    <property type="match status" value="1"/>
</dbReference>
<dbReference type="InterPro" id="IPR037257">
    <property type="entry name" value="T2SS_E_N_sf"/>
</dbReference>
<dbReference type="Gene3D" id="3.30.300.160">
    <property type="entry name" value="Type II secretion system, protein E, N-terminal domain"/>
    <property type="match status" value="1"/>
</dbReference>
<dbReference type="GO" id="GO:0016887">
    <property type="term" value="F:ATP hydrolysis activity"/>
    <property type="evidence" value="ECO:0007669"/>
    <property type="project" value="InterPro"/>
</dbReference>
<dbReference type="OrthoDB" id="9805147at2"/>
<dbReference type="GO" id="GO:0005524">
    <property type="term" value="F:ATP binding"/>
    <property type="evidence" value="ECO:0007669"/>
    <property type="project" value="UniProtKB-KW"/>
</dbReference>
<dbReference type="EMBL" id="AAEW02000003">
    <property type="protein sequence ID" value="EAT16772.1"/>
    <property type="molecule type" value="Genomic_DNA"/>
</dbReference>
<dbReference type="AlphaFoldDB" id="Q1K2V9"/>
<sequence>MATNRLGELLVRSNLLTEDQVSKAIGEQKMNKERFVATLIRLKYISEDDLAAFLSRQYGAPAINLAEFEVDTDVVKLISADVVQKYHLVPINRAGSTLIVAMSDPSNIFAIDDIKFMTGHNVEVVVATESAIKDAIDRYYDQSASLADVMGDLDDIDLEVIDDDDQVDLNELQMATEEAPVVKLVNLILTDAIKKGASDIHIEPYEKSFRVRYRIDGVLYEVMKPPIKLKNAITSRIKILSEMDIAERRLPQDGRIKIKLPGGKDMDYRVNCLPTLFGEKICLRLLDKSNLQLDMTKLGYEEESLKWFKQEISKPFGMVLVTGPTGSGKTVSLYSALGELNKTTENISTAEDPVEFNFAGINQVQMHEEIGLNFASALRAFLRQDPDIIMIGEIRDFETAEIGVKAALTGHLVLSTLHTNDAPSTINRLLNMGIEPFLVASAVNLITAQRLGRRLCSECKEVEEVSKQALLDAGVAPDEVDDFVCYKGKGCSNCNDSGYKGRVGIYQVMPMFDEIREMVLAGANTAEIKRESMRLGVRTMRQAALKTLKEGVTSFEEVIRCTVADD</sequence>
<comment type="caution">
    <text evidence="7">The sequence shown here is derived from an EMBL/GenBank/DDBJ whole genome shotgun (WGS) entry which is preliminary data.</text>
</comment>
<evidence type="ECO:0000256" key="2">
    <source>
        <dbReference type="ARBA" id="ARBA00006611"/>
    </source>
</evidence>
<dbReference type="InterPro" id="IPR013374">
    <property type="entry name" value="ATPase_typ4_pilus-assembl_PilB"/>
</dbReference>